<feature type="transmembrane region" description="Helical" evidence="1">
    <location>
        <begin position="29"/>
        <end position="49"/>
    </location>
</feature>
<keyword evidence="1" id="KW-0812">Transmembrane</keyword>
<dbReference type="Proteomes" id="UP000218334">
    <property type="component" value="Unassembled WGS sequence"/>
</dbReference>
<proteinExistence type="predicted"/>
<keyword evidence="3" id="KW-1185">Reference proteome</keyword>
<reference evidence="3" key="1">
    <citation type="journal article" date="2017" name="Nat. Ecol. Evol.">
        <title>Genome expansion and lineage-specific genetic innovations in the forest pathogenic fungi Armillaria.</title>
        <authorList>
            <person name="Sipos G."/>
            <person name="Prasanna A.N."/>
            <person name="Walter M.C."/>
            <person name="O'Connor E."/>
            <person name="Balint B."/>
            <person name="Krizsan K."/>
            <person name="Kiss B."/>
            <person name="Hess J."/>
            <person name="Varga T."/>
            <person name="Slot J."/>
            <person name="Riley R."/>
            <person name="Boka B."/>
            <person name="Rigling D."/>
            <person name="Barry K."/>
            <person name="Lee J."/>
            <person name="Mihaltcheva S."/>
            <person name="LaButti K."/>
            <person name="Lipzen A."/>
            <person name="Waldron R."/>
            <person name="Moloney N.M."/>
            <person name="Sperisen C."/>
            <person name="Kredics L."/>
            <person name="Vagvoelgyi C."/>
            <person name="Patrignani A."/>
            <person name="Fitzpatrick D."/>
            <person name="Nagy I."/>
            <person name="Doyle S."/>
            <person name="Anderson J.B."/>
            <person name="Grigoriev I.V."/>
            <person name="Gueldener U."/>
            <person name="Muensterkoetter M."/>
            <person name="Nagy L.G."/>
        </authorList>
    </citation>
    <scope>NUCLEOTIDE SEQUENCE [LARGE SCALE GENOMIC DNA]</scope>
    <source>
        <strain evidence="3">28-4</strain>
    </source>
</reference>
<name>A0A2H3BEV2_9AGAR</name>
<gene>
    <name evidence="2" type="ORF">ARMSODRAFT_554137</name>
</gene>
<evidence type="ECO:0000313" key="2">
    <source>
        <dbReference type="EMBL" id="PBK63107.1"/>
    </source>
</evidence>
<organism evidence="2 3">
    <name type="scientific">Armillaria solidipes</name>
    <dbReference type="NCBI Taxonomy" id="1076256"/>
    <lineage>
        <taxon>Eukaryota</taxon>
        <taxon>Fungi</taxon>
        <taxon>Dikarya</taxon>
        <taxon>Basidiomycota</taxon>
        <taxon>Agaricomycotina</taxon>
        <taxon>Agaricomycetes</taxon>
        <taxon>Agaricomycetidae</taxon>
        <taxon>Agaricales</taxon>
        <taxon>Marasmiineae</taxon>
        <taxon>Physalacriaceae</taxon>
        <taxon>Armillaria</taxon>
    </lineage>
</organism>
<sequence>MQWAFRSPDEVGITFGITRIDGMEVAEPALLLAVITIINTLVATAARSYRYS</sequence>
<evidence type="ECO:0000256" key="1">
    <source>
        <dbReference type="SAM" id="Phobius"/>
    </source>
</evidence>
<protein>
    <submittedName>
        <fullName evidence="2">Uncharacterized protein</fullName>
    </submittedName>
</protein>
<accession>A0A2H3BEV2</accession>
<dbReference type="AlphaFoldDB" id="A0A2H3BEV2"/>
<keyword evidence="1" id="KW-1133">Transmembrane helix</keyword>
<evidence type="ECO:0000313" key="3">
    <source>
        <dbReference type="Proteomes" id="UP000218334"/>
    </source>
</evidence>
<dbReference type="EMBL" id="KZ293461">
    <property type="protein sequence ID" value="PBK63107.1"/>
    <property type="molecule type" value="Genomic_DNA"/>
</dbReference>
<keyword evidence="1" id="KW-0472">Membrane</keyword>